<comment type="caution">
    <text evidence="3">The sequence shown here is derived from an EMBL/GenBank/DDBJ whole genome shotgun (WGS) entry which is preliminary data.</text>
</comment>
<gene>
    <name evidence="3" type="ORF">AMORRO_LOCUS2437</name>
</gene>
<proteinExistence type="predicted"/>
<feature type="compositionally biased region" description="Basic and acidic residues" evidence="2">
    <location>
        <begin position="201"/>
        <end position="220"/>
    </location>
</feature>
<keyword evidence="4" id="KW-1185">Reference proteome</keyword>
<accession>A0A9N8WEE7</accession>
<feature type="compositionally biased region" description="Basic and acidic residues" evidence="2">
    <location>
        <begin position="24"/>
        <end position="37"/>
    </location>
</feature>
<dbReference type="AlphaFoldDB" id="A0A9N8WEE7"/>
<dbReference type="EMBL" id="CAJVPV010001027">
    <property type="protein sequence ID" value="CAG8483793.1"/>
    <property type="molecule type" value="Genomic_DNA"/>
</dbReference>
<keyword evidence="1" id="KW-0175">Coiled coil</keyword>
<feature type="region of interest" description="Disordered" evidence="2">
    <location>
        <begin position="377"/>
        <end position="402"/>
    </location>
</feature>
<dbReference type="Proteomes" id="UP000789342">
    <property type="component" value="Unassembled WGS sequence"/>
</dbReference>
<reference evidence="3" key="1">
    <citation type="submission" date="2021-06" db="EMBL/GenBank/DDBJ databases">
        <authorList>
            <person name="Kallberg Y."/>
            <person name="Tangrot J."/>
            <person name="Rosling A."/>
        </authorList>
    </citation>
    <scope>NUCLEOTIDE SEQUENCE</scope>
    <source>
        <strain evidence="3">CL551</strain>
    </source>
</reference>
<feature type="region of interest" description="Disordered" evidence="2">
    <location>
        <begin position="1"/>
        <end position="45"/>
    </location>
</feature>
<sequence length="760" mass="88145">MKSSLGHCTRKNSPHNIDLQSRNVEYESPRSIKERVGTPRSTAEGNSLKGFEGYILKKLSTQFPHYRERTKIEERGKSEKTAFAVKKNWENAEEDNEFFEPEEYDLFEELSSNKTLSIEDIRLLVKAQKQREFGENLQIVPEQHLPQWVDLNANDVLQHHNASSEKKKETNVHYNNFIVREELCLSKSKPDSISRDQSFPKNDDLRFSREKDNPNNEHVKNVKPKKKKRDPSDIHSYMKYKSRHRAKKRRRLEFEKIEGQVIKEETHPRLGQLEEFRRDQRRRLMAEIVCQSRDSALNVRDSDDEYTKYWENMKPENISWKSFLSMSKEVDKPQFTSWALGNGKAEKLNERIVDALTPEKSFTEISSERLLPLSTISDAKTSSNDDNDNPDPSLHYSTHLTGNTLSNESQSLDSIIDPISQDKFTDGIPLTEILQLDPRIPSPTSLDQHELVHIDQPLIQMNSILKVRNWLKGSRGFVNPHALLNEDDNVEISSQSINSTEGYISSEELSSDLEASTIHNSKTLLSILKKIRKAKRIINTRDKVSMERYKKTLDVTQKIVDDLIERQKEIMERDKKIKNNKQIFNELLDTITGRNARETIDTLGQSLDSLSLSDSEAAYESLDDLLKKLKKANEGLNRVEGQLTQKEKRLQTALEVAQDLVDKRLNLLNWERRLKKQEKDVNDMVDRINRNKSDANPVICDEVIVSIDDDDEQEFRDRELSWNPSQSLARTFTELDWEKLIIRAESECSISSKNSVLPKE</sequence>
<evidence type="ECO:0000256" key="2">
    <source>
        <dbReference type="SAM" id="MobiDB-lite"/>
    </source>
</evidence>
<evidence type="ECO:0000256" key="1">
    <source>
        <dbReference type="SAM" id="Coils"/>
    </source>
</evidence>
<protein>
    <submittedName>
        <fullName evidence="3">17055_t:CDS:1</fullName>
    </submittedName>
</protein>
<feature type="compositionally biased region" description="Polar residues" evidence="2">
    <location>
        <begin position="14"/>
        <end position="23"/>
    </location>
</feature>
<name>A0A9N8WEE7_9GLOM</name>
<feature type="coiled-coil region" evidence="1">
    <location>
        <begin position="612"/>
        <end position="687"/>
    </location>
</feature>
<feature type="region of interest" description="Disordered" evidence="2">
    <location>
        <begin position="190"/>
        <end position="234"/>
    </location>
</feature>
<evidence type="ECO:0000313" key="4">
    <source>
        <dbReference type="Proteomes" id="UP000789342"/>
    </source>
</evidence>
<evidence type="ECO:0000313" key="3">
    <source>
        <dbReference type="EMBL" id="CAG8483793.1"/>
    </source>
</evidence>
<dbReference type="OrthoDB" id="2356510at2759"/>
<organism evidence="3 4">
    <name type="scientific">Acaulospora morrowiae</name>
    <dbReference type="NCBI Taxonomy" id="94023"/>
    <lineage>
        <taxon>Eukaryota</taxon>
        <taxon>Fungi</taxon>
        <taxon>Fungi incertae sedis</taxon>
        <taxon>Mucoromycota</taxon>
        <taxon>Glomeromycotina</taxon>
        <taxon>Glomeromycetes</taxon>
        <taxon>Diversisporales</taxon>
        <taxon>Acaulosporaceae</taxon>
        <taxon>Acaulospora</taxon>
    </lineage>
</organism>